<dbReference type="Proteomes" id="UP000477849">
    <property type="component" value="Unassembled WGS sequence"/>
</dbReference>
<dbReference type="GO" id="GO:0016787">
    <property type="term" value="F:hydrolase activity"/>
    <property type="evidence" value="ECO:0007669"/>
    <property type="project" value="UniProtKB-KW"/>
</dbReference>
<name>A0A6M1S502_9HYPH</name>
<keyword evidence="2" id="KW-0378">Hydrolase</keyword>
<comment type="caution">
    <text evidence="2">The sequence shown here is derived from an EMBL/GenBank/DDBJ whole genome shotgun (WGS) entry which is preliminary data.</text>
</comment>
<feature type="domain" description="NTP pyrophosphohydrolase MazG-like" evidence="1">
    <location>
        <begin position="41"/>
        <end position="123"/>
    </location>
</feature>
<accession>A0A6M1S502</accession>
<gene>
    <name evidence="2" type="ORF">G6N76_11180</name>
</gene>
<sequence>MRALANEPRNALDAYQQVATHSAIYPGQGTPLGLVYVALKMNGEAGELAEHVGKAMRDDGLVSTIFRSGNDTEVTFNGLSPKRRALLIKEIGDVLWYLSAACNELGISLSHAAETNIGKLYDRGQRNALSGSGDER</sequence>
<dbReference type="InterPro" id="IPR004518">
    <property type="entry name" value="MazG-like_dom"/>
</dbReference>
<keyword evidence="3" id="KW-1185">Reference proteome</keyword>
<organism evidence="2 3">
    <name type="scientific">Rhizobium daejeonense</name>
    <dbReference type="NCBI Taxonomy" id="240521"/>
    <lineage>
        <taxon>Bacteria</taxon>
        <taxon>Pseudomonadati</taxon>
        <taxon>Pseudomonadota</taxon>
        <taxon>Alphaproteobacteria</taxon>
        <taxon>Hyphomicrobiales</taxon>
        <taxon>Rhizobiaceae</taxon>
        <taxon>Rhizobium/Agrobacterium group</taxon>
        <taxon>Rhizobium</taxon>
    </lineage>
</organism>
<dbReference type="AlphaFoldDB" id="A0A6M1S502"/>
<evidence type="ECO:0000259" key="1">
    <source>
        <dbReference type="Pfam" id="PF03819"/>
    </source>
</evidence>
<dbReference type="InterPro" id="IPR011379">
    <property type="entry name" value="MazG-related_GP37"/>
</dbReference>
<dbReference type="CDD" id="cd11541">
    <property type="entry name" value="NTP-PPase_u4"/>
    <property type="match status" value="1"/>
</dbReference>
<dbReference type="PIRSF" id="PIRSF006639">
    <property type="entry name" value="UCP006639_pph"/>
    <property type="match status" value="1"/>
</dbReference>
<evidence type="ECO:0000313" key="3">
    <source>
        <dbReference type="Proteomes" id="UP000477849"/>
    </source>
</evidence>
<dbReference type="Gene3D" id="1.10.287.1080">
    <property type="entry name" value="MazG-like"/>
    <property type="match status" value="1"/>
</dbReference>
<proteinExistence type="predicted"/>
<dbReference type="EMBL" id="JAAKZH010000003">
    <property type="protein sequence ID" value="NGO64240.1"/>
    <property type="molecule type" value="Genomic_DNA"/>
</dbReference>
<reference evidence="2 3" key="1">
    <citation type="submission" date="2020-02" db="EMBL/GenBank/DDBJ databases">
        <title>Genome sequence of the type strain CCBAU10050 of Rhizobium daejeonense.</title>
        <authorList>
            <person name="Gao J."/>
            <person name="Sun J."/>
        </authorList>
    </citation>
    <scope>NUCLEOTIDE SEQUENCE [LARGE SCALE GENOMIC DNA]</scope>
    <source>
        <strain evidence="2 3">CCBAU10050</strain>
    </source>
</reference>
<dbReference type="SUPFAM" id="SSF101386">
    <property type="entry name" value="all-alpha NTP pyrophosphatases"/>
    <property type="match status" value="1"/>
</dbReference>
<dbReference type="Pfam" id="PF03819">
    <property type="entry name" value="MazG"/>
    <property type="match status" value="1"/>
</dbReference>
<protein>
    <submittedName>
        <fullName evidence="2">Nucleoside triphosphate pyrophosphohydrolase family protein</fullName>
    </submittedName>
</protein>
<evidence type="ECO:0000313" key="2">
    <source>
        <dbReference type="EMBL" id="NGO64240.1"/>
    </source>
</evidence>